<dbReference type="InterPro" id="IPR004143">
    <property type="entry name" value="BPL_LPL_catalytic"/>
</dbReference>
<dbReference type="Gene3D" id="3.30.930.10">
    <property type="entry name" value="Bira Bifunctional Protein, Domain 2"/>
    <property type="match status" value="1"/>
</dbReference>
<dbReference type="eggNOG" id="COG0340">
    <property type="taxonomic scope" value="Bacteria"/>
</dbReference>
<dbReference type="STRING" id="688246.Premu_1933"/>
<dbReference type="NCBIfam" id="TIGR00121">
    <property type="entry name" value="birA_ligase"/>
    <property type="match status" value="1"/>
</dbReference>
<dbReference type="Proteomes" id="UP000002772">
    <property type="component" value="Unassembled WGS sequence"/>
</dbReference>
<evidence type="ECO:0000259" key="2">
    <source>
        <dbReference type="PROSITE" id="PS51733"/>
    </source>
</evidence>
<dbReference type="SUPFAM" id="SSF55681">
    <property type="entry name" value="Class II aaRS and biotin synthetases"/>
    <property type="match status" value="1"/>
</dbReference>
<feature type="domain" description="BPL/LPL catalytic" evidence="2">
    <location>
        <begin position="25"/>
        <end position="198"/>
    </location>
</feature>
<dbReference type="PANTHER" id="PTHR12835:SF5">
    <property type="entry name" value="BIOTIN--PROTEIN LIGASE"/>
    <property type="match status" value="1"/>
</dbReference>
<dbReference type="EMBL" id="GL945017">
    <property type="protein sequence ID" value="EGN57336.1"/>
    <property type="molecule type" value="Genomic_DNA"/>
</dbReference>
<keyword evidence="1 3" id="KW-0436">Ligase</keyword>
<dbReference type="CDD" id="cd16442">
    <property type="entry name" value="BPL"/>
    <property type="match status" value="1"/>
</dbReference>
<dbReference type="HOGENOM" id="CLU_051096_3_1_10"/>
<dbReference type="RefSeq" id="WP_007574805.1">
    <property type="nucleotide sequence ID" value="NZ_BPTS01000002.1"/>
</dbReference>
<protein>
    <submittedName>
        <fullName evidence="3">Biotin/acetyl-CoA-carboxylase ligase</fullName>
    </submittedName>
</protein>
<reference evidence="4" key="1">
    <citation type="journal article" date="2011" name="Stand. Genomic Sci.">
        <title>Non-contiguous finished genome sequence of the opportunistic oral pathogen Prevotella multisaccharivorax type strain (PPPA20).</title>
        <authorList>
            <person name="Pati A."/>
            <person name="Gronow S."/>
            <person name="Lu M."/>
            <person name="Lapidus A."/>
            <person name="Nolan M."/>
            <person name="Lucas S."/>
            <person name="Hammon N."/>
            <person name="Deshpande S."/>
            <person name="Cheng J.F."/>
            <person name="Tapia R."/>
            <person name="Han C."/>
            <person name="Goodwin L."/>
            <person name="Pitluck S."/>
            <person name="Liolios K."/>
            <person name="Pagani I."/>
            <person name="Mavromatis K."/>
            <person name="Mikhailova N."/>
            <person name="Huntemann M."/>
            <person name="Chen A."/>
            <person name="Palaniappan K."/>
            <person name="Land M."/>
            <person name="Hauser L."/>
            <person name="Detter J.C."/>
            <person name="Brambilla E.M."/>
            <person name="Rohde M."/>
            <person name="Goker M."/>
            <person name="Woyke T."/>
            <person name="Bristow J."/>
            <person name="Eisen J.A."/>
            <person name="Markowitz V."/>
            <person name="Hugenholtz P."/>
            <person name="Kyrpides N.C."/>
            <person name="Klenk H.P."/>
            <person name="Ivanova N."/>
        </authorList>
    </citation>
    <scope>NUCLEOTIDE SEQUENCE [LARGE SCALE GENOMIC DNA]</scope>
    <source>
        <strain evidence="4">DSM 17128</strain>
    </source>
</reference>
<dbReference type="AlphaFoldDB" id="F8N6V1"/>
<dbReference type="PROSITE" id="PS51733">
    <property type="entry name" value="BPL_LPL_CATALYTIC"/>
    <property type="match status" value="1"/>
</dbReference>
<dbReference type="InterPro" id="IPR045864">
    <property type="entry name" value="aa-tRNA-synth_II/BPL/LPL"/>
</dbReference>
<sequence length="263" mass="30108">MRSILSLFERKKKPQSIVNYVDINETDSTSNYLKQHLPDMETVGNHADLVVVSADYQTAGRGQGTNHWESEGGKNLLFSILCHPVWVPLHSQFLISEAVAISIRDVLSQYTDGITIKWPNDIYWKNKKISGTIIENSLSQGHIHDCIIGTGINVNQQVFKSDAPNPVSLIQIIGRETDRNVLLRELMTVFSSYLTDLRNGNYEKIVSLYTSYLYRAHGFFTYRDKNGLFDAALVEVEDDGHYILRDREDRIRSYAFKEVEFII</sequence>
<evidence type="ECO:0000313" key="4">
    <source>
        <dbReference type="Proteomes" id="UP000002772"/>
    </source>
</evidence>
<evidence type="ECO:0000256" key="1">
    <source>
        <dbReference type="ARBA" id="ARBA00022598"/>
    </source>
</evidence>
<gene>
    <name evidence="3" type="ORF">Premu_1933</name>
</gene>
<evidence type="ECO:0000313" key="3">
    <source>
        <dbReference type="EMBL" id="EGN57336.1"/>
    </source>
</evidence>
<organism evidence="3 4">
    <name type="scientific">Hallella multisaccharivorax DSM 17128</name>
    <dbReference type="NCBI Taxonomy" id="688246"/>
    <lineage>
        <taxon>Bacteria</taxon>
        <taxon>Pseudomonadati</taxon>
        <taxon>Bacteroidota</taxon>
        <taxon>Bacteroidia</taxon>
        <taxon>Bacteroidales</taxon>
        <taxon>Prevotellaceae</taxon>
        <taxon>Hallella</taxon>
    </lineage>
</organism>
<dbReference type="GO" id="GO:0005737">
    <property type="term" value="C:cytoplasm"/>
    <property type="evidence" value="ECO:0007669"/>
    <property type="project" value="TreeGrafter"/>
</dbReference>
<name>F8N6V1_9BACT</name>
<dbReference type="Pfam" id="PF03099">
    <property type="entry name" value="BPL_LplA_LipB"/>
    <property type="match status" value="1"/>
</dbReference>
<accession>F8N6V1</accession>
<keyword evidence="4" id="KW-1185">Reference proteome</keyword>
<dbReference type="InterPro" id="IPR004408">
    <property type="entry name" value="Biotin_CoA_COase_ligase"/>
</dbReference>
<dbReference type="OrthoDB" id="9807064at2"/>
<dbReference type="GO" id="GO:0004077">
    <property type="term" value="F:biotin--[biotin carboxyl-carrier protein] ligase activity"/>
    <property type="evidence" value="ECO:0007669"/>
    <property type="project" value="InterPro"/>
</dbReference>
<proteinExistence type="predicted"/>
<dbReference type="PANTHER" id="PTHR12835">
    <property type="entry name" value="BIOTIN PROTEIN LIGASE"/>
    <property type="match status" value="1"/>
</dbReference>